<evidence type="ECO:0000256" key="2">
    <source>
        <dbReference type="SAM" id="Phobius"/>
    </source>
</evidence>
<sequence length="1389" mass="158896">MSSSSKTRSNKSSSSGSSFSMILGFSKSLEKSAFGVLYAMIKGNTFPKFLTIISLIIEFIQFVSFGFKKRFPWGGETGYYLKRIVSPVNHPANVLQYTGFTILFWVAVGLMILGFINIWYVAYKFYQGKIANIWIIRTLRWFVSFSVAVLYIPIISLLLIGLNCETVDGAQVLRKFIDSEQIYCFRGANLSIAIVSIFMIILFSIVAFCSSATYYEYDVNIKSRFAKPHSRFDITVLLVKTIFAFFFELLSHIPWLLAITFLLGMFWLTLGSIIVLPYNNQRLNQIKSGLYMAVFWVSLCTVITMGTNYGFDYDYNDVIDKSPATAYLVIVGIIPSFVAGFFASRFYYKWLTGKVEEIAFNNTTSISSEDVSPKTPGQKVTWDKQPQTLGSKRQLVFPFFSKKYVFSFFVEIMARKILKTCEGMTINSEAVEKANLLYQCGLQYFPNSDVLWMAYVNFLFTIRKDRHVGYAALEKLRRMKPAFDVRFFIYQRDKEREQLMDSDLRGPEHNGKIQDFVSYMEFKKLYYGAKRQHMKCLQYIKRFWSHLLHETVDLHKLSELSGRIATTENKANEQYERLLALNPNSVRVLRDYSQFLEEVVKDRDSSIMLQKKAESIEEAMSKSLSTDFKYSDIQTIDKEDANFNDEQPQANSIQMEKINDKNSHHGSSQDKSSDTSGSSKGRKGKYKEYQQSNSISKLTWLMIITTFLTIVFMIATLVVIRGMTVKHMQAFQGVVSFGSGGIESVMISINTNLMYASALGNDSAGVEFYREKIKRSNNILKNIHNAIIYGEESPQSYVDDIMSQWKARNGIPIMDVGSRVFEYSEFNKTNPITNKKFTALYNEPSFDIDLFVNPVHSGDNGTINPNYNTFVTQKYNAYKAVNVFVDNVNYVTNLTYADLQASFYNPHFKFVVRNGARGIVNMIQTAQNEYINALVDNTNSTSYTTLYIWLGIFAFLTIFAVALFRPIVSKISREKIRTLVLFSLAPRDLVIKMASRKIKMVSLDSGSDRDMMFETDEENDNLDDEAPRKHKDSRSQMKRSGTILVANKTDSDAEVNSDGPSILSSIQENGVVHRSERRRILASTGAADSGDEGSKDHSDKSPLLPKEESTTPATNSKGEQYGWDGKSKRNINKKSLRSILRRLHFSYSFALFILFGFITMGVFTSFTMMFQDVASGFDLAKCAERSVDSRLVSFYISELFLRQWDDSVSADLMDAITQMQQTHQSLIPIDDLRPLMDGTLGCWRLDQNNCITNETNEFFYDVTQGLDWTVDQFIKHSINLAHTDKADLVLGNPDLNWIQTVGGDYFFEGLERATFLYFHYWQEIQSWGIMVITTICSVTCVILFLIYMIFFRSFLKKLSIEHLHTLALLRLAPEDIQRMEVSDKVIDED</sequence>
<feature type="compositionally biased region" description="Basic and acidic residues" evidence="1">
    <location>
        <begin position="660"/>
        <end position="673"/>
    </location>
</feature>
<evidence type="ECO:0000259" key="3">
    <source>
        <dbReference type="Pfam" id="PF25474"/>
    </source>
</evidence>
<dbReference type="SMART" id="SM00386">
    <property type="entry name" value="HAT"/>
    <property type="match status" value="2"/>
</dbReference>
<dbReference type="PANTHER" id="PTHR31600">
    <property type="entry name" value="TINY MACROCYSTS PROTEIN B-RELATED"/>
    <property type="match status" value="1"/>
</dbReference>
<keyword evidence="2" id="KW-0812">Transmembrane</keyword>
<feature type="transmembrane region" description="Helical" evidence="2">
    <location>
        <begin position="1327"/>
        <end position="1350"/>
    </location>
</feature>
<feature type="region of interest" description="Disordered" evidence="1">
    <location>
        <begin position="1016"/>
        <end position="1070"/>
    </location>
</feature>
<reference evidence="4" key="1">
    <citation type="submission" date="2020-01" db="EMBL/GenBank/DDBJ databases">
        <title>Development of genomics and gene disruption for Polysphondylium violaceum indicates a role for the polyketide synthase stlB in stalk morphogenesis.</title>
        <authorList>
            <person name="Narita B."/>
            <person name="Kawabe Y."/>
            <person name="Kin K."/>
            <person name="Saito T."/>
            <person name="Gibbs R."/>
            <person name="Kuspa A."/>
            <person name="Muzny D."/>
            <person name="Queller D."/>
            <person name="Richards S."/>
            <person name="Strassman J."/>
            <person name="Sucgang R."/>
            <person name="Worley K."/>
            <person name="Schaap P."/>
        </authorList>
    </citation>
    <scope>NUCLEOTIDE SEQUENCE</scope>
    <source>
        <strain evidence="4">QSvi11</strain>
    </source>
</reference>
<feature type="transmembrane region" description="Helical" evidence="2">
    <location>
        <begin position="698"/>
        <end position="720"/>
    </location>
</feature>
<dbReference type="PANTHER" id="PTHR31600:SF2">
    <property type="entry name" value="GAMETE ENRICHED GENE 10 PROTEIN-RELATED"/>
    <property type="match status" value="1"/>
</dbReference>
<feature type="transmembrane region" description="Helical" evidence="2">
    <location>
        <begin position="190"/>
        <end position="209"/>
    </location>
</feature>
<name>A0A8J4PSV6_9MYCE</name>
<dbReference type="EMBL" id="AJWJ01000263">
    <property type="protein sequence ID" value="KAF2072621.1"/>
    <property type="molecule type" value="Genomic_DNA"/>
</dbReference>
<accession>A0A8J4PSV6</accession>
<dbReference type="OrthoDB" id="16288at2759"/>
<feature type="transmembrane region" description="Helical" evidence="2">
    <location>
        <begin position="253"/>
        <end position="278"/>
    </location>
</feature>
<protein>
    <recommendedName>
        <fullName evidence="3">TmcB/TmcC TPR repeats domain-containing protein</fullName>
    </recommendedName>
</protein>
<gene>
    <name evidence="4" type="ORF">CYY_006059</name>
</gene>
<feature type="transmembrane region" description="Helical" evidence="2">
    <location>
        <begin position="290"/>
        <end position="311"/>
    </location>
</feature>
<feature type="region of interest" description="Disordered" evidence="1">
    <location>
        <begin position="1083"/>
        <end position="1126"/>
    </location>
</feature>
<dbReference type="Proteomes" id="UP000695562">
    <property type="component" value="Unassembled WGS sequence"/>
</dbReference>
<feature type="transmembrane region" description="Helical" evidence="2">
    <location>
        <begin position="946"/>
        <end position="968"/>
    </location>
</feature>
<organism evidence="4 5">
    <name type="scientific">Polysphondylium violaceum</name>
    <dbReference type="NCBI Taxonomy" id="133409"/>
    <lineage>
        <taxon>Eukaryota</taxon>
        <taxon>Amoebozoa</taxon>
        <taxon>Evosea</taxon>
        <taxon>Eumycetozoa</taxon>
        <taxon>Dictyostelia</taxon>
        <taxon>Dictyosteliales</taxon>
        <taxon>Dictyosteliaceae</taxon>
        <taxon>Polysphondylium</taxon>
    </lineage>
</organism>
<feature type="compositionally biased region" description="Polar residues" evidence="1">
    <location>
        <begin position="1058"/>
        <end position="1068"/>
    </location>
</feature>
<dbReference type="InterPro" id="IPR052994">
    <property type="entry name" value="Tiny_macrocysts_regulators"/>
</dbReference>
<feature type="compositionally biased region" description="Basic and acidic residues" evidence="1">
    <location>
        <begin position="1092"/>
        <end position="1109"/>
    </location>
</feature>
<feature type="transmembrane region" description="Helical" evidence="2">
    <location>
        <begin position="141"/>
        <end position="162"/>
    </location>
</feature>
<feature type="transmembrane region" description="Helical" evidence="2">
    <location>
        <begin position="230"/>
        <end position="247"/>
    </location>
</feature>
<feature type="transmembrane region" description="Helical" evidence="2">
    <location>
        <begin position="97"/>
        <end position="120"/>
    </location>
</feature>
<keyword evidence="2" id="KW-1133">Transmembrane helix</keyword>
<dbReference type="GO" id="GO:0006396">
    <property type="term" value="P:RNA processing"/>
    <property type="evidence" value="ECO:0007669"/>
    <property type="project" value="InterPro"/>
</dbReference>
<comment type="caution">
    <text evidence="4">The sequence shown here is derived from an EMBL/GenBank/DDBJ whole genome shotgun (WGS) entry which is preliminary data.</text>
</comment>
<evidence type="ECO:0000256" key="1">
    <source>
        <dbReference type="SAM" id="MobiDB-lite"/>
    </source>
</evidence>
<dbReference type="InterPro" id="IPR057352">
    <property type="entry name" value="TPR_TmcB/C"/>
</dbReference>
<evidence type="ECO:0000313" key="5">
    <source>
        <dbReference type="Proteomes" id="UP000695562"/>
    </source>
</evidence>
<keyword evidence="5" id="KW-1185">Reference proteome</keyword>
<feature type="transmembrane region" description="Helical" evidence="2">
    <location>
        <begin position="49"/>
        <end position="67"/>
    </location>
</feature>
<feature type="region of interest" description="Disordered" evidence="1">
    <location>
        <begin position="660"/>
        <end position="685"/>
    </location>
</feature>
<evidence type="ECO:0000313" key="4">
    <source>
        <dbReference type="EMBL" id="KAF2072621.1"/>
    </source>
</evidence>
<dbReference type="Pfam" id="PF25474">
    <property type="entry name" value="TPR_TmcB"/>
    <property type="match status" value="1"/>
</dbReference>
<dbReference type="InterPro" id="IPR003107">
    <property type="entry name" value="HAT"/>
</dbReference>
<keyword evidence="2" id="KW-0472">Membrane</keyword>
<feature type="transmembrane region" description="Helical" evidence="2">
    <location>
        <begin position="1145"/>
        <end position="1170"/>
    </location>
</feature>
<feature type="transmembrane region" description="Helical" evidence="2">
    <location>
        <begin position="326"/>
        <end position="348"/>
    </location>
</feature>
<proteinExistence type="predicted"/>
<feature type="domain" description="TmcB/TmcC TPR repeats" evidence="3">
    <location>
        <begin position="500"/>
        <end position="622"/>
    </location>
</feature>